<dbReference type="GO" id="GO:0005524">
    <property type="term" value="F:ATP binding"/>
    <property type="evidence" value="ECO:0007669"/>
    <property type="project" value="UniProtKB-KW"/>
</dbReference>
<dbReference type="OrthoDB" id="2110130at2759"/>
<evidence type="ECO:0000259" key="1">
    <source>
        <dbReference type="Pfam" id="PF26051"/>
    </source>
</evidence>
<organism evidence="2 3">
    <name type="scientific">Stichopus japonicus</name>
    <name type="common">Sea cucumber</name>
    <dbReference type="NCBI Taxonomy" id="307972"/>
    <lineage>
        <taxon>Eukaryota</taxon>
        <taxon>Metazoa</taxon>
        <taxon>Echinodermata</taxon>
        <taxon>Eleutherozoa</taxon>
        <taxon>Echinozoa</taxon>
        <taxon>Holothuroidea</taxon>
        <taxon>Aspidochirotacea</taxon>
        <taxon>Aspidochirotida</taxon>
        <taxon>Stichopodidae</taxon>
        <taxon>Apostichopus</taxon>
    </lineage>
</organism>
<sequence>MAACMKIITETFPEIDTELLQYVEGVLEGGIEDFETADDIYEAIGAVLSELDSKDEDEIVKICQQLFDNLNLGFNARNHFVKSLP</sequence>
<dbReference type="EMBL" id="MRZV01000226">
    <property type="protein sequence ID" value="PIK55073.1"/>
    <property type="molecule type" value="Genomic_DNA"/>
</dbReference>
<dbReference type="Proteomes" id="UP000230750">
    <property type="component" value="Unassembled WGS sequence"/>
</dbReference>
<gene>
    <name evidence="2" type="ORF">BSL78_08023</name>
</gene>
<name>A0A2G8L481_STIJA</name>
<proteinExistence type="predicted"/>
<evidence type="ECO:0000313" key="2">
    <source>
        <dbReference type="EMBL" id="PIK55073.1"/>
    </source>
</evidence>
<feature type="domain" description="ABCF3 PWI-like helical bundle" evidence="1">
    <location>
        <begin position="1"/>
        <end position="71"/>
    </location>
</feature>
<reference evidence="2 3" key="1">
    <citation type="journal article" date="2017" name="PLoS Biol.">
        <title>The sea cucumber genome provides insights into morphological evolution and visceral regeneration.</title>
        <authorList>
            <person name="Zhang X."/>
            <person name="Sun L."/>
            <person name="Yuan J."/>
            <person name="Sun Y."/>
            <person name="Gao Y."/>
            <person name="Zhang L."/>
            <person name="Li S."/>
            <person name="Dai H."/>
            <person name="Hamel J.F."/>
            <person name="Liu C."/>
            <person name="Yu Y."/>
            <person name="Liu S."/>
            <person name="Lin W."/>
            <person name="Guo K."/>
            <person name="Jin S."/>
            <person name="Xu P."/>
            <person name="Storey K.B."/>
            <person name="Huan P."/>
            <person name="Zhang T."/>
            <person name="Zhou Y."/>
            <person name="Zhang J."/>
            <person name="Lin C."/>
            <person name="Li X."/>
            <person name="Xing L."/>
            <person name="Huo D."/>
            <person name="Sun M."/>
            <person name="Wang L."/>
            <person name="Mercier A."/>
            <person name="Li F."/>
            <person name="Yang H."/>
            <person name="Xiang J."/>
        </authorList>
    </citation>
    <scope>NUCLEOTIDE SEQUENCE [LARGE SCALE GENOMIC DNA]</scope>
    <source>
        <strain evidence="2">Shaxun</strain>
        <tissue evidence="2">Muscle</tissue>
    </source>
</reference>
<protein>
    <submittedName>
        <fullName evidence="2">Putative ATP-binding cassette sub-family F member 3-like</fullName>
    </submittedName>
</protein>
<dbReference type="STRING" id="307972.A0A2G8L481"/>
<dbReference type="Pfam" id="PF26051">
    <property type="entry name" value="PWI_ABCF3"/>
    <property type="match status" value="1"/>
</dbReference>
<evidence type="ECO:0000313" key="3">
    <source>
        <dbReference type="Proteomes" id="UP000230750"/>
    </source>
</evidence>
<comment type="caution">
    <text evidence="2">The sequence shown here is derived from an EMBL/GenBank/DDBJ whole genome shotgun (WGS) entry which is preliminary data.</text>
</comment>
<dbReference type="AlphaFoldDB" id="A0A2G8L481"/>
<keyword evidence="2" id="KW-0547">Nucleotide-binding</keyword>
<keyword evidence="3" id="KW-1185">Reference proteome</keyword>
<dbReference type="InterPro" id="IPR058770">
    <property type="entry name" value="PWI_ABCF3"/>
</dbReference>
<keyword evidence="2" id="KW-0067">ATP-binding</keyword>
<accession>A0A2G8L481</accession>